<keyword evidence="2" id="KW-1185">Reference proteome</keyword>
<dbReference type="EMBL" id="JAULSV010000003">
    <property type="protein sequence ID" value="KAK0649344.1"/>
    <property type="molecule type" value="Genomic_DNA"/>
</dbReference>
<protein>
    <submittedName>
        <fullName evidence="1">Uncharacterized protein</fullName>
    </submittedName>
</protein>
<comment type="caution">
    <text evidence="1">The sequence shown here is derived from an EMBL/GenBank/DDBJ whole genome shotgun (WGS) entry which is preliminary data.</text>
</comment>
<proteinExistence type="predicted"/>
<dbReference type="AlphaFoldDB" id="A0AA39YBP9"/>
<sequence length="224" mass="25238">MGIIRKTFYTTVLTGAGVFGYLGATTTLVTPLPGSDPVWRSKGYARYNIHRNAAMHDVAFKRIPLDKVKPELLEKEGDLVLEFCRGMWGGLGYRPQRNYLARKYQGPATASQLWTVDQLDKSTYEPGTQLSDHFEIVEKSPTEIVVRCGDSPRNMGPRDSDGLLVLSAEVDKEHKEVVVGLKSVFFNSSRKIEGIQGPVPIWLEVAHRWYARLLTETAAWRLTR</sequence>
<name>A0AA39YBP9_9PEZI</name>
<evidence type="ECO:0000313" key="1">
    <source>
        <dbReference type="EMBL" id="KAK0649344.1"/>
    </source>
</evidence>
<accession>A0AA39YBP9</accession>
<organism evidence="1 2">
    <name type="scientific">Cercophora newfieldiana</name>
    <dbReference type="NCBI Taxonomy" id="92897"/>
    <lineage>
        <taxon>Eukaryota</taxon>
        <taxon>Fungi</taxon>
        <taxon>Dikarya</taxon>
        <taxon>Ascomycota</taxon>
        <taxon>Pezizomycotina</taxon>
        <taxon>Sordariomycetes</taxon>
        <taxon>Sordariomycetidae</taxon>
        <taxon>Sordariales</taxon>
        <taxon>Lasiosphaeriaceae</taxon>
        <taxon>Cercophora</taxon>
    </lineage>
</organism>
<gene>
    <name evidence="1" type="ORF">B0T16DRAFT_409880</name>
</gene>
<reference evidence="1" key="1">
    <citation type="submission" date="2023-06" db="EMBL/GenBank/DDBJ databases">
        <title>Genome-scale phylogeny and comparative genomics of the fungal order Sordariales.</title>
        <authorList>
            <consortium name="Lawrence Berkeley National Laboratory"/>
            <person name="Hensen N."/>
            <person name="Bonometti L."/>
            <person name="Westerberg I."/>
            <person name="Brannstrom I.O."/>
            <person name="Guillou S."/>
            <person name="Cros-Aarteil S."/>
            <person name="Calhoun S."/>
            <person name="Haridas S."/>
            <person name="Kuo A."/>
            <person name="Mondo S."/>
            <person name="Pangilinan J."/>
            <person name="Riley R."/>
            <person name="Labutti K."/>
            <person name="Andreopoulos B."/>
            <person name="Lipzen A."/>
            <person name="Chen C."/>
            <person name="Yanf M."/>
            <person name="Daum C."/>
            <person name="Ng V."/>
            <person name="Clum A."/>
            <person name="Steindorff A."/>
            <person name="Ohm R."/>
            <person name="Martin F."/>
            <person name="Silar P."/>
            <person name="Natvig D."/>
            <person name="Lalanne C."/>
            <person name="Gautier V."/>
            <person name="Ament-Velasquez S.L."/>
            <person name="Kruys A."/>
            <person name="Hutchinson M.I."/>
            <person name="Powell A.J."/>
            <person name="Barry K."/>
            <person name="Miller A.N."/>
            <person name="Grigoriev I.V."/>
            <person name="Debuchy R."/>
            <person name="Gladieux P."/>
            <person name="Thoren M.H."/>
            <person name="Johannesson H."/>
        </authorList>
    </citation>
    <scope>NUCLEOTIDE SEQUENCE</scope>
    <source>
        <strain evidence="1">SMH2532-1</strain>
    </source>
</reference>
<dbReference type="Proteomes" id="UP001174936">
    <property type="component" value="Unassembled WGS sequence"/>
</dbReference>
<evidence type="ECO:0000313" key="2">
    <source>
        <dbReference type="Proteomes" id="UP001174936"/>
    </source>
</evidence>